<comment type="caution">
    <text evidence="1">The sequence shown here is derived from an EMBL/GenBank/DDBJ whole genome shotgun (WGS) entry which is preliminary data.</text>
</comment>
<reference evidence="1" key="1">
    <citation type="submission" date="2022-06" db="EMBL/GenBank/DDBJ databases">
        <title>Sphingomonas sp. nov. isolated from rhizosphere soil of tomato.</title>
        <authorList>
            <person name="Dong H."/>
            <person name="Gao R."/>
        </authorList>
    </citation>
    <scope>NUCLEOTIDE SEQUENCE</scope>
    <source>
        <strain evidence="1">MMSM24</strain>
    </source>
</reference>
<name>A0AA42CWD2_9SPHN</name>
<dbReference type="Proteomes" id="UP001165565">
    <property type="component" value="Unassembled WGS sequence"/>
</dbReference>
<dbReference type="RefSeq" id="WP_265271851.1">
    <property type="nucleotide sequence ID" value="NZ_JANFAV010000028.1"/>
</dbReference>
<sequence>MDIDKLTRLLSIFAIEVIGANLGGGTLIARWDAFLPTGSDTQEKDGNAN</sequence>
<proteinExistence type="predicted"/>
<dbReference type="EMBL" id="JANFAV010000028">
    <property type="protein sequence ID" value="MCW6537678.1"/>
    <property type="molecule type" value="Genomic_DNA"/>
</dbReference>
<gene>
    <name evidence="1" type="ORF">NEE01_23130</name>
</gene>
<organism evidence="1 2">
    <name type="scientific">Sphingomonas lycopersici</name>
    <dbReference type="NCBI Taxonomy" id="2951807"/>
    <lineage>
        <taxon>Bacteria</taxon>
        <taxon>Pseudomonadati</taxon>
        <taxon>Pseudomonadota</taxon>
        <taxon>Alphaproteobacteria</taxon>
        <taxon>Sphingomonadales</taxon>
        <taxon>Sphingomonadaceae</taxon>
        <taxon>Sphingomonas</taxon>
    </lineage>
</organism>
<dbReference type="AlphaFoldDB" id="A0AA42CWD2"/>
<evidence type="ECO:0000313" key="1">
    <source>
        <dbReference type="EMBL" id="MCW6537678.1"/>
    </source>
</evidence>
<keyword evidence="2" id="KW-1185">Reference proteome</keyword>
<evidence type="ECO:0000313" key="2">
    <source>
        <dbReference type="Proteomes" id="UP001165565"/>
    </source>
</evidence>
<accession>A0AA42CWD2</accession>
<protein>
    <submittedName>
        <fullName evidence="1">Uncharacterized protein</fullName>
    </submittedName>
</protein>